<name>A0AA41R3E4_9BACT</name>
<dbReference type="InterPro" id="IPR027417">
    <property type="entry name" value="P-loop_NTPase"/>
</dbReference>
<accession>A0AA41R3E4</accession>
<evidence type="ECO:0000313" key="1">
    <source>
        <dbReference type="EMBL" id="MCJ8500051.1"/>
    </source>
</evidence>
<proteinExistence type="predicted"/>
<protein>
    <submittedName>
        <fullName evidence="1">AAA family ATPase</fullName>
    </submittedName>
</protein>
<dbReference type="EMBL" id="JALJRB010000004">
    <property type="protein sequence ID" value="MCJ8500051.1"/>
    <property type="molecule type" value="Genomic_DNA"/>
</dbReference>
<sequence length="238" mass="26480">MLTKDLILRNPLRLLGQENEDIVGPGRFGAVLARAGVGKTALIVQIALNTMLRGRKVLHISLNEPVGKVDIWYREVVHRLAQHYQVNDMQQLWDTMLPHRLIMTFQVEGFSLPKLQERLTDLTAQNIFQPDMIIIDGYPFDPEAHPLLEALKDLAGQLAVPVWFTVTTHRHEAPAEDGLPVQLSPVQDLFDVAIALQPKGETVFIEALKGCTLPEAQPPLVLDPATMLIRTQVEGGVA</sequence>
<keyword evidence="2" id="KW-1185">Reference proteome</keyword>
<organism evidence="1 2">
    <name type="scientific">Desulfatitalea alkaliphila</name>
    <dbReference type="NCBI Taxonomy" id="2929485"/>
    <lineage>
        <taxon>Bacteria</taxon>
        <taxon>Pseudomonadati</taxon>
        <taxon>Thermodesulfobacteriota</taxon>
        <taxon>Desulfobacteria</taxon>
        <taxon>Desulfobacterales</taxon>
        <taxon>Desulfosarcinaceae</taxon>
        <taxon>Desulfatitalea</taxon>
    </lineage>
</organism>
<comment type="caution">
    <text evidence="1">The sequence shown here is derived from an EMBL/GenBank/DDBJ whole genome shotgun (WGS) entry which is preliminary data.</text>
</comment>
<dbReference type="RefSeq" id="WP_246903799.1">
    <property type="nucleotide sequence ID" value="NZ_JALJRB010000004.1"/>
</dbReference>
<gene>
    <name evidence="1" type="ORF">MRX98_05655</name>
</gene>
<dbReference type="Proteomes" id="UP001165427">
    <property type="component" value="Unassembled WGS sequence"/>
</dbReference>
<dbReference type="SUPFAM" id="SSF52540">
    <property type="entry name" value="P-loop containing nucleoside triphosphate hydrolases"/>
    <property type="match status" value="1"/>
</dbReference>
<reference evidence="1" key="1">
    <citation type="submission" date="2022-04" db="EMBL/GenBank/DDBJ databases">
        <title>Desulfatitalea alkaliphila sp. nov., a novel anaerobic sulfate-reducing bacterium isolated from terrestrial mud volcano, Taman Peninsula, Russia.</title>
        <authorList>
            <person name="Khomyakova M.A."/>
            <person name="Merkel A.Y."/>
            <person name="Slobodkin A.I."/>
        </authorList>
    </citation>
    <scope>NUCLEOTIDE SEQUENCE</scope>
    <source>
        <strain evidence="1">M08but</strain>
    </source>
</reference>
<dbReference type="AlphaFoldDB" id="A0AA41R3E4"/>
<dbReference type="Gene3D" id="3.40.50.300">
    <property type="entry name" value="P-loop containing nucleotide triphosphate hydrolases"/>
    <property type="match status" value="1"/>
</dbReference>
<evidence type="ECO:0000313" key="2">
    <source>
        <dbReference type="Proteomes" id="UP001165427"/>
    </source>
</evidence>